<evidence type="ECO:0000256" key="2">
    <source>
        <dbReference type="ARBA" id="ARBA00022723"/>
    </source>
</evidence>
<dbReference type="Pfam" id="PF00384">
    <property type="entry name" value="Molybdopterin"/>
    <property type="match status" value="1"/>
</dbReference>
<dbReference type="Gene3D" id="3.40.228.10">
    <property type="entry name" value="Dimethylsulfoxide Reductase, domain 2"/>
    <property type="match status" value="1"/>
</dbReference>
<keyword evidence="4" id="KW-0411">Iron-sulfur</keyword>
<dbReference type="Pfam" id="PF04879">
    <property type="entry name" value="Molybdop_Fe4S4"/>
    <property type="match status" value="1"/>
</dbReference>
<dbReference type="PROSITE" id="PS51669">
    <property type="entry name" value="4FE4S_MOW_BIS_MGD"/>
    <property type="match status" value="1"/>
</dbReference>
<accession>A0A495JZB7</accession>
<evidence type="ECO:0000313" key="8">
    <source>
        <dbReference type="Proteomes" id="UP000274762"/>
    </source>
</evidence>
<evidence type="ECO:0000313" key="7">
    <source>
        <dbReference type="EMBL" id="RKR94337.1"/>
    </source>
</evidence>
<evidence type="ECO:0000259" key="6">
    <source>
        <dbReference type="PROSITE" id="PS51669"/>
    </source>
</evidence>
<dbReference type="Proteomes" id="UP000274762">
    <property type="component" value="Unassembled WGS sequence"/>
</dbReference>
<dbReference type="PANTHER" id="PTHR43742">
    <property type="entry name" value="TRIMETHYLAMINE-N-OXIDE REDUCTASE"/>
    <property type="match status" value="1"/>
</dbReference>
<protein>
    <submittedName>
        <fullName evidence="7">Anaerobic selenocysteine-containing dehydrogenase</fullName>
    </submittedName>
</protein>
<feature type="domain" description="4Fe-4S Mo/W bis-MGD-type" evidence="6">
    <location>
        <begin position="16"/>
        <end position="72"/>
    </location>
</feature>
<dbReference type="GO" id="GO:0046872">
    <property type="term" value="F:metal ion binding"/>
    <property type="evidence" value="ECO:0007669"/>
    <property type="project" value="UniProtKB-KW"/>
</dbReference>
<organism evidence="7 8">
    <name type="scientific">Williamsia marianensis</name>
    <dbReference type="NCBI Taxonomy" id="85044"/>
    <lineage>
        <taxon>Bacteria</taxon>
        <taxon>Bacillati</taxon>
        <taxon>Actinomycetota</taxon>
        <taxon>Actinomycetes</taxon>
        <taxon>Mycobacteriales</taxon>
        <taxon>Nocardiaceae</taxon>
        <taxon>Williamsia</taxon>
    </lineage>
</organism>
<dbReference type="Gene3D" id="2.20.25.90">
    <property type="entry name" value="ADC-like domains"/>
    <property type="match status" value="1"/>
</dbReference>
<comment type="caution">
    <text evidence="7">The sequence shown here is derived from an EMBL/GenBank/DDBJ whole genome shotgun (WGS) entry which is preliminary data.</text>
</comment>
<keyword evidence="5" id="KW-0175">Coiled coil</keyword>
<dbReference type="Gene3D" id="2.40.40.20">
    <property type="match status" value="1"/>
</dbReference>
<dbReference type="GO" id="GO:0016491">
    <property type="term" value="F:oxidoreductase activity"/>
    <property type="evidence" value="ECO:0007669"/>
    <property type="project" value="InterPro"/>
</dbReference>
<dbReference type="Pfam" id="PF01568">
    <property type="entry name" value="Molydop_binding"/>
    <property type="match status" value="1"/>
</dbReference>
<dbReference type="GO" id="GO:0051536">
    <property type="term" value="F:iron-sulfur cluster binding"/>
    <property type="evidence" value="ECO:0007669"/>
    <property type="project" value="UniProtKB-KW"/>
</dbReference>
<dbReference type="GO" id="GO:0043546">
    <property type="term" value="F:molybdopterin cofactor binding"/>
    <property type="evidence" value="ECO:0007669"/>
    <property type="project" value="InterPro"/>
</dbReference>
<dbReference type="InterPro" id="IPR050612">
    <property type="entry name" value="Prok_Mopterin_Oxidored"/>
</dbReference>
<evidence type="ECO:0000256" key="5">
    <source>
        <dbReference type="SAM" id="Coils"/>
    </source>
</evidence>
<dbReference type="PANTHER" id="PTHR43742:SF6">
    <property type="entry name" value="OXIDOREDUCTASE YYAE-RELATED"/>
    <property type="match status" value="1"/>
</dbReference>
<feature type="coiled-coil region" evidence="5">
    <location>
        <begin position="617"/>
        <end position="644"/>
    </location>
</feature>
<dbReference type="InterPro" id="IPR009010">
    <property type="entry name" value="Asp_de-COase-like_dom_sf"/>
</dbReference>
<keyword evidence="3" id="KW-0408">Iron</keyword>
<evidence type="ECO:0000256" key="1">
    <source>
        <dbReference type="ARBA" id="ARBA00010312"/>
    </source>
</evidence>
<gene>
    <name evidence="7" type="ORF">DFJ75_1133</name>
</gene>
<dbReference type="SUPFAM" id="SSF53706">
    <property type="entry name" value="Formate dehydrogenase/DMSO reductase, domains 1-3"/>
    <property type="match status" value="1"/>
</dbReference>
<dbReference type="EMBL" id="RBKV01000001">
    <property type="protein sequence ID" value="RKR94337.1"/>
    <property type="molecule type" value="Genomic_DNA"/>
</dbReference>
<evidence type="ECO:0000256" key="3">
    <source>
        <dbReference type="ARBA" id="ARBA00023004"/>
    </source>
</evidence>
<evidence type="ECO:0000256" key="4">
    <source>
        <dbReference type="ARBA" id="ARBA00023014"/>
    </source>
</evidence>
<comment type="similarity">
    <text evidence="1">Belongs to the prokaryotic molybdopterin-containing oxidoreductase family.</text>
</comment>
<dbReference type="AlphaFoldDB" id="A0A495JZB7"/>
<dbReference type="InterPro" id="IPR006963">
    <property type="entry name" value="Mopterin_OxRdtase_4Fe-4S_dom"/>
</dbReference>
<name>A0A495JZB7_WILMA</name>
<keyword evidence="2" id="KW-0479">Metal-binding</keyword>
<dbReference type="RefSeq" id="WP_371850302.1">
    <property type="nucleotide sequence ID" value="NZ_CBCRXS010000006.1"/>
</dbReference>
<dbReference type="Gene3D" id="3.40.50.740">
    <property type="match status" value="1"/>
</dbReference>
<dbReference type="SMART" id="SM00926">
    <property type="entry name" value="Molybdop_Fe4S4"/>
    <property type="match status" value="1"/>
</dbReference>
<dbReference type="InterPro" id="IPR006657">
    <property type="entry name" value="MoPterin_dinucl-bd_dom"/>
</dbReference>
<dbReference type="InterPro" id="IPR006656">
    <property type="entry name" value="Mopterin_OxRdtase"/>
</dbReference>
<reference evidence="7 8" key="1">
    <citation type="submission" date="2018-10" db="EMBL/GenBank/DDBJ databases">
        <title>Sequencing the genomes of 1000 actinobacteria strains.</title>
        <authorList>
            <person name="Klenk H.-P."/>
        </authorList>
    </citation>
    <scope>NUCLEOTIDE SEQUENCE [LARGE SCALE GENOMIC DNA]</scope>
    <source>
        <strain evidence="7 8">DSM 44343</strain>
    </source>
</reference>
<sequence>MPDRAEPSNPNLMLGPADHSVTCPLCEAMCGLRVHTEGNTVTSIRGDRDDVWSRGHLCPKGTVLGHLHDDPDRLREPMVKRANGEHVPVSWDDAYEEAERVLRPVLERHGARALTVYVGNPVAHNVSLSSYIGGLIGMGQAAGMQTYYSPGTVDQWPLNVVGALLFGGMWNAPIPDLDRTDHLVVLGANPAASQGSMLSTPDVMGKIRDISRRGGRVVVIDPRRTRTAQGADEWVPIRPGTDALLLFAILHTLASNGWVRRPQHLQGRVTGLDDAIAMAAPFTPERVAPVCGVTAVSIRRLTAGLAHAGNPVLYSRIGSCTQEFGSLATWLVFVLNTALGAIDRLGGALFPKPAVWSPMFMKPPDQDAPGWQFGRYHSRVQGIPEVFGQFPISVLAEEIDTPGDGQIRAFISVAGNPVISAPGSARLDAALGTIDAMVSVDNWLNETTRHAHVILPGLSPLERFHADDLYWNYATASCVKWSEPVFAPDSGRPAEWEILLRLSGAVLGTPVPDVDVAAMDDLYVGGLVATLCTSPDTPLAGRDATASFEALRGVGPERLVDLGIRLGPWGDDLGRRPGGLTLDDVRDHPNGLRLGELEGDRLDEVLSTPSGTIELVHPHLTADIDRLERRIDREADELVLISRRHLRSNNSWLHNVPALMRGRVRCTVLVHPADAARLDLIDGAPAEITTSAGSLTAPVEVSDEMMPGVVCLPHGWGHGVAGTRLATANTHPGSNSNLLNPPELFDVPSNTQVVNGVPCRVTSAVSQDLRSSGR</sequence>
<proteinExistence type="inferred from homology"/>
<dbReference type="SUPFAM" id="SSF50692">
    <property type="entry name" value="ADC-like"/>
    <property type="match status" value="1"/>
</dbReference>